<dbReference type="GO" id="GO:0022857">
    <property type="term" value="F:transmembrane transporter activity"/>
    <property type="evidence" value="ECO:0007669"/>
    <property type="project" value="TreeGrafter"/>
</dbReference>
<feature type="domain" description="ABC3 transporter permease C-terminal" evidence="7">
    <location>
        <begin position="290"/>
        <end position="407"/>
    </location>
</feature>
<keyword evidence="3 6" id="KW-0812">Transmembrane</keyword>
<comment type="caution">
    <text evidence="9">The sequence shown here is derived from an EMBL/GenBank/DDBJ whole genome shotgun (WGS) entry which is preliminary data.</text>
</comment>
<evidence type="ECO:0000259" key="8">
    <source>
        <dbReference type="Pfam" id="PF12704"/>
    </source>
</evidence>
<evidence type="ECO:0000313" key="9">
    <source>
        <dbReference type="EMBL" id="NJB70229.1"/>
    </source>
</evidence>
<dbReference type="InterPro" id="IPR025857">
    <property type="entry name" value="MacB_PCD"/>
</dbReference>
<keyword evidence="10" id="KW-1185">Reference proteome</keyword>
<organism evidence="9 10">
    <name type="scientific">Saonia flava</name>
    <dbReference type="NCBI Taxonomy" id="523696"/>
    <lineage>
        <taxon>Bacteria</taxon>
        <taxon>Pseudomonadati</taxon>
        <taxon>Bacteroidota</taxon>
        <taxon>Flavobacteriia</taxon>
        <taxon>Flavobacteriales</taxon>
        <taxon>Flavobacteriaceae</taxon>
        <taxon>Saonia</taxon>
    </lineage>
</organism>
<gene>
    <name evidence="9" type="ORF">GGR42_000691</name>
</gene>
<protein>
    <submittedName>
        <fullName evidence="9">Putative ABC transport system permease protein</fullName>
    </submittedName>
</protein>
<dbReference type="InterPro" id="IPR050250">
    <property type="entry name" value="Macrolide_Exporter_MacB"/>
</dbReference>
<evidence type="ECO:0000256" key="1">
    <source>
        <dbReference type="ARBA" id="ARBA00004651"/>
    </source>
</evidence>
<sequence length="795" mass="90251">MFKNYVKIAWRNLVKNKMYSAINLTGLTIGMTCFILIALFIQFETSFDKNHEKADWIYRIAQQQKGNEYRGTDLFALAPLPLSEALMADFPEVESVTNLNLGGGLLVKNNKSFAERGLYTDENVFDVFTIPLIQGIGKEALEDPNSIILTESLAKKIFGDTPPIGQSILFGNETPLTVSGIVMDPPKNQHFNYSYIVSYKITDYYPNDVGSWASNNYHAYLTLAEGFDYKELEQKMISYKKFTVPAYKQYNLNFFPTFLLQPIKDIYLHSKMNMEIGVNSDIRYIYFFSFIALIILFLASINYMNLATAKSAQRAKEVGVSKVLGASKKHMVVQFLGESFILTLFSLLLAIMLAKLLLPSFNGLLNKEIPFAIVGNWWAFVGMLFIALIIGVLSGLYPALFLSAVNPIKALKGNFLKSHKEGAFLRNSLVVGQFVVAMVLAIGSIVIYQQLEFVQNKNLGYTKEEVVHVPYFEKEIAEKEDLIRSQLLSHPRINKVSFSTQLPMNVTSQGIVRDWEGNADNQEIFIYRTYVDYDFLDLFEMELIEGRGFSKEFYTDSTEAYVLNEAAVKKMGWTSAAGKKFHDGKVIGVVKDFHLQTFDLAIEPQYMTMRNIPQLRNFGQVILKIDTNNYKNTKEFIEKTMKAIVPLAPYEARFMVDSYSQMYDSETRLGRAFSVFTFLALFIAGMGLFGLVSFHVLKRTKEIGIRKVLGSSVFGIVNLLAKDFLKLVVIALVIATPIAYYFMNNWLMDYAYRIDIQWWVFVLVGMGISLVAFTTISFQSVKAARSNPVKSLRTE</sequence>
<feature type="transmembrane region" description="Helical" evidence="6">
    <location>
        <begin position="335"/>
        <end position="357"/>
    </location>
</feature>
<dbReference type="PANTHER" id="PTHR30572:SF18">
    <property type="entry name" value="ABC-TYPE MACROLIDE FAMILY EXPORT SYSTEM PERMEASE COMPONENT 2"/>
    <property type="match status" value="1"/>
</dbReference>
<feature type="transmembrane region" description="Helical" evidence="6">
    <location>
        <begin position="377"/>
        <end position="402"/>
    </location>
</feature>
<dbReference type="Pfam" id="PF02687">
    <property type="entry name" value="FtsX"/>
    <property type="match status" value="2"/>
</dbReference>
<keyword evidence="2" id="KW-1003">Cell membrane</keyword>
<evidence type="ECO:0000256" key="3">
    <source>
        <dbReference type="ARBA" id="ARBA00022692"/>
    </source>
</evidence>
<feature type="transmembrane region" description="Helical" evidence="6">
    <location>
        <begin position="758"/>
        <end position="778"/>
    </location>
</feature>
<evidence type="ECO:0000313" key="10">
    <source>
        <dbReference type="Proteomes" id="UP000590442"/>
    </source>
</evidence>
<evidence type="ECO:0000256" key="5">
    <source>
        <dbReference type="ARBA" id="ARBA00023136"/>
    </source>
</evidence>
<feature type="transmembrane region" description="Helical" evidence="6">
    <location>
        <begin position="672"/>
        <end position="697"/>
    </location>
</feature>
<feature type="transmembrane region" description="Helical" evidence="6">
    <location>
        <begin position="423"/>
        <end position="448"/>
    </location>
</feature>
<feature type="transmembrane region" description="Helical" evidence="6">
    <location>
        <begin position="284"/>
        <end position="306"/>
    </location>
</feature>
<keyword evidence="4 6" id="KW-1133">Transmembrane helix</keyword>
<evidence type="ECO:0000259" key="7">
    <source>
        <dbReference type="Pfam" id="PF02687"/>
    </source>
</evidence>
<dbReference type="PANTHER" id="PTHR30572">
    <property type="entry name" value="MEMBRANE COMPONENT OF TRANSPORTER-RELATED"/>
    <property type="match status" value="1"/>
</dbReference>
<keyword evidence="5 6" id="KW-0472">Membrane</keyword>
<feature type="domain" description="ABC3 transporter permease C-terminal" evidence="7">
    <location>
        <begin position="675"/>
        <end position="788"/>
    </location>
</feature>
<feature type="transmembrane region" description="Helical" evidence="6">
    <location>
        <begin position="724"/>
        <end position="743"/>
    </location>
</feature>
<dbReference type="Proteomes" id="UP000590442">
    <property type="component" value="Unassembled WGS sequence"/>
</dbReference>
<evidence type="ECO:0000256" key="2">
    <source>
        <dbReference type="ARBA" id="ARBA00022475"/>
    </source>
</evidence>
<dbReference type="AlphaFoldDB" id="A0A846R037"/>
<dbReference type="Pfam" id="PF12704">
    <property type="entry name" value="MacB_PCD"/>
    <property type="match status" value="1"/>
</dbReference>
<reference evidence="9 10" key="1">
    <citation type="submission" date="2020-03" db="EMBL/GenBank/DDBJ databases">
        <title>Genomic Encyclopedia of Type Strains, Phase IV (KMG-IV): sequencing the most valuable type-strain genomes for metagenomic binning, comparative biology and taxonomic classification.</title>
        <authorList>
            <person name="Goeker M."/>
        </authorList>
    </citation>
    <scope>NUCLEOTIDE SEQUENCE [LARGE SCALE GENOMIC DNA]</scope>
    <source>
        <strain evidence="9 10">DSM 29762</strain>
    </source>
</reference>
<feature type="domain" description="MacB-like periplasmic core" evidence="8">
    <location>
        <begin position="20"/>
        <end position="236"/>
    </location>
</feature>
<proteinExistence type="predicted"/>
<name>A0A846R037_9FLAO</name>
<dbReference type="EMBL" id="JAATJJ010000001">
    <property type="protein sequence ID" value="NJB70229.1"/>
    <property type="molecule type" value="Genomic_DNA"/>
</dbReference>
<evidence type="ECO:0000256" key="4">
    <source>
        <dbReference type="ARBA" id="ARBA00022989"/>
    </source>
</evidence>
<dbReference type="RefSeq" id="WP_167960850.1">
    <property type="nucleotide sequence ID" value="NZ_JAATJJ010000001.1"/>
</dbReference>
<dbReference type="InterPro" id="IPR003838">
    <property type="entry name" value="ABC3_permease_C"/>
</dbReference>
<comment type="subcellular location">
    <subcellularLocation>
        <location evidence="1">Cell membrane</location>
        <topology evidence="1">Multi-pass membrane protein</topology>
    </subcellularLocation>
</comment>
<accession>A0A846R037</accession>
<evidence type="ECO:0000256" key="6">
    <source>
        <dbReference type="SAM" id="Phobius"/>
    </source>
</evidence>
<feature type="transmembrane region" description="Helical" evidence="6">
    <location>
        <begin position="21"/>
        <end position="43"/>
    </location>
</feature>
<dbReference type="GO" id="GO:0005886">
    <property type="term" value="C:plasma membrane"/>
    <property type="evidence" value="ECO:0007669"/>
    <property type="project" value="UniProtKB-SubCell"/>
</dbReference>